<dbReference type="PANTHER" id="PTHR35175:SF2">
    <property type="entry name" value="DUF1289 DOMAIN-CONTAINING PROTEIN"/>
    <property type="match status" value="1"/>
</dbReference>
<proteinExistence type="predicted"/>
<reference evidence="1 2" key="1">
    <citation type="submission" date="2019-03" db="EMBL/GenBank/DDBJ databases">
        <title>Genomic Encyclopedia of Type Strains, Phase IV (KMG-IV): sequencing the most valuable type-strain genomes for metagenomic binning, comparative biology and taxonomic classification.</title>
        <authorList>
            <person name="Goeker M."/>
        </authorList>
    </citation>
    <scope>NUCLEOTIDE SEQUENCE [LARGE SCALE GENOMIC DNA]</scope>
    <source>
        <strain evidence="1 2">DSM 21667</strain>
    </source>
</reference>
<accession>A0A4R6YWM6</accession>
<dbReference type="InterPro" id="IPR010710">
    <property type="entry name" value="DUF1289"/>
</dbReference>
<comment type="caution">
    <text evidence="1">The sequence shown here is derived from an EMBL/GenBank/DDBJ whole genome shotgun (WGS) entry which is preliminary data.</text>
</comment>
<organism evidence="1 2">
    <name type="scientific">Tahibacter aquaticus</name>
    <dbReference type="NCBI Taxonomy" id="520092"/>
    <lineage>
        <taxon>Bacteria</taxon>
        <taxon>Pseudomonadati</taxon>
        <taxon>Pseudomonadota</taxon>
        <taxon>Gammaproteobacteria</taxon>
        <taxon>Lysobacterales</taxon>
        <taxon>Rhodanobacteraceae</taxon>
        <taxon>Tahibacter</taxon>
    </lineage>
</organism>
<dbReference type="Pfam" id="PF06945">
    <property type="entry name" value="DUF1289"/>
    <property type="match status" value="1"/>
</dbReference>
<dbReference type="AlphaFoldDB" id="A0A4R6YWM6"/>
<protein>
    <recommendedName>
        <fullName evidence="3">Fe-S protein YdhL (DUF1289 family)</fullName>
    </recommendedName>
</protein>
<keyword evidence="2" id="KW-1185">Reference proteome</keyword>
<dbReference type="EMBL" id="SNZH01000007">
    <property type="protein sequence ID" value="TDR43087.1"/>
    <property type="molecule type" value="Genomic_DNA"/>
</dbReference>
<dbReference type="PANTHER" id="PTHR35175">
    <property type="entry name" value="DUF1289 DOMAIN-CONTAINING PROTEIN"/>
    <property type="match status" value="1"/>
</dbReference>
<evidence type="ECO:0000313" key="2">
    <source>
        <dbReference type="Proteomes" id="UP000295293"/>
    </source>
</evidence>
<dbReference type="OrthoDB" id="9811423at2"/>
<evidence type="ECO:0000313" key="1">
    <source>
        <dbReference type="EMBL" id="TDR43087.1"/>
    </source>
</evidence>
<dbReference type="Proteomes" id="UP000295293">
    <property type="component" value="Unassembled WGS sequence"/>
</dbReference>
<sequence length="63" mass="7064">MFSVQPTGIILTPCIGVCALDALGYCEGCHRTGAEIAAWRSLSDEQRRHFMAEVLPQRERERS</sequence>
<gene>
    <name evidence="1" type="ORF">DFR29_10793</name>
</gene>
<name>A0A4R6YWM6_9GAMM</name>
<evidence type="ECO:0008006" key="3">
    <source>
        <dbReference type="Google" id="ProtNLM"/>
    </source>
</evidence>